<evidence type="ECO:0000313" key="1">
    <source>
        <dbReference type="EMBL" id="PYE40055.1"/>
    </source>
</evidence>
<dbReference type="EMBL" id="QJSU01000002">
    <property type="protein sequence ID" value="PYE40055.1"/>
    <property type="molecule type" value="Genomic_DNA"/>
</dbReference>
<reference evidence="1 2" key="1">
    <citation type="submission" date="2018-06" db="EMBL/GenBank/DDBJ databases">
        <title>Genomic Encyclopedia of Type Strains, Phase III (KMG-III): the genomes of soil and plant-associated and newly described type strains.</title>
        <authorList>
            <person name="Whitman W."/>
        </authorList>
    </citation>
    <scope>NUCLEOTIDE SEQUENCE [LARGE SCALE GENOMIC DNA]</scope>
    <source>
        <strain evidence="1 2">CECT 5889</strain>
    </source>
</reference>
<dbReference type="AlphaFoldDB" id="A0A2V4VME1"/>
<comment type="caution">
    <text evidence="1">The sequence shown here is derived from an EMBL/GenBank/DDBJ whole genome shotgun (WGS) entry which is preliminary data.</text>
</comment>
<protein>
    <submittedName>
        <fullName evidence="1">Uncharacterized protein</fullName>
    </submittedName>
</protein>
<gene>
    <name evidence="1" type="ORF">DFP82_10212</name>
</gene>
<keyword evidence="2" id="KW-1185">Reference proteome</keyword>
<proteinExistence type="predicted"/>
<dbReference type="Proteomes" id="UP000247746">
    <property type="component" value="Unassembled WGS sequence"/>
</dbReference>
<accession>A0A2V4VME1</accession>
<organism evidence="1 2">
    <name type="scientific">Psychrobacter fozii</name>
    <dbReference type="NCBI Taxonomy" id="198480"/>
    <lineage>
        <taxon>Bacteria</taxon>
        <taxon>Pseudomonadati</taxon>
        <taxon>Pseudomonadota</taxon>
        <taxon>Gammaproteobacteria</taxon>
        <taxon>Moraxellales</taxon>
        <taxon>Moraxellaceae</taxon>
        <taxon>Psychrobacter</taxon>
    </lineage>
</organism>
<dbReference type="RefSeq" id="WP_110922241.1">
    <property type="nucleotide sequence ID" value="NZ_QJSU01000002.1"/>
</dbReference>
<dbReference type="OrthoDB" id="5583261at2"/>
<evidence type="ECO:0000313" key="2">
    <source>
        <dbReference type="Proteomes" id="UP000247746"/>
    </source>
</evidence>
<name>A0A2V4VME1_9GAMM</name>
<sequence>MNHLAETIKRPTPPFLNLITKHCVLTILTTALMGLSISAKAGGGEYCGSNFSLDNRTYNECQINFPILDTGNDTQTNLYLLLADKGLIRFDEPNTHDSDSYQAHDFPLNLRTLRQTAVNEVKNPNQNFLEHSEKSHYAEYCNSFYTGEEALEGALKIDTQLTSKERLQLRQFRQAIRSECTDSFGHDTSSAEDAPVFPLKWSIHAQPYADYIMATQLFYLGEKSDFDSAHNLYSALIDLKTGNNVGLAWLVDTANYMLIRTGINRIYQHGMGDYRYKSETVDPRLFASTQKAINTYLSRFKDGHYTASARGLQRRLYWLAGQQEKLVDEIEWQIDHTNSLRFNLDSRLLPEEIEQKVFFANFDEPIDINKLNDPILLTSFALYRLRPADSLNAPTPLTRTELERLKPKFKDRMDLYQYLIATYYFVQENNPKLAIKYSPTTLPTGEMSYSKFSQYVLKAKALQQIDRVDEANAIWDRLHQLPKQPFQNRITELGLALQADQTNDYSKLFGNNATVQSHNLMIRMIKYSADPALLKQVADSHSATDTIGAEARYALLAKSLIQGRYTDYLTYQQNYLPKNSQKYIGFDSENETLKYLPTFSEFNWQGEKISPSINCQDLTKTVTRLSQNPKDRLRTLCLAEFMDDTTITYYLEDYDKSYHSSGQSDSGYRYPYLGDIPSRFKGQALNRLDIYQSIFASNRDDELSAYALHRAIGCFASSGSNQCSDENIDMSVRKAWFKRLKSDFSHTTWAQNQKYYW</sequence>